<dbReference type="OrthoDB" id="9802328at2"/>
<evidence type="ECO:0000256" key="5">
    <source>
        <dbReference type="ARBA" id="ARBA00022898"/>
    </source>
</evidence>
<evidence type="ECO:0000313" key="9">
    <source>
        <dbReference type="Proteomes" id="UP000002432"/>
    </source>
</evidence>
<evidence type="ECO:0000313" key="8">
    <source>
        <dbReference type="EMBL" id="ABF41289.1"/>
    </source>
</evidence>
<evidence type="ECO:0000259" key="7">
    <source>
        <dbReference type="Pfam" id="PF00155"/>
    </source>
</evidence>
<feature type="domain" description="Aminotransferase class I/classII large" evidence="7">
    <location>
        <begin position="65"/>
        <end position="367"/>
    </location>
</feature>
<organism evidence="8 9">
    <name type="scientific">Koribacter versatilis (strain Ellin345)</name>
    <dbReference type="NCBI Taxonomy" id="204669"/>
    <lineage>
        <taxon>Bacteria</taxon>
        <taxon>Pseudomonadati</taxon>
        <taxon>Acidobacteriota</taxon>
        <taxon>Terriglobia</taxon>
        <taxon>Terriglobales</taxon>
        <taxon>Candidatus Korobacteraceae</taxon>
        <taxon>Candidatus Korobacter</taxon>
    </lineage>
</organism>
<dbReference type="CDD" id="cd00609">
    <property type="entry name" value="AAT_like"/>
    <property type="match status" value="1"/>
</dbReference>
<dbReference type="InterPro" id="IPR015421">
    <property type="entry name" value="PyrdxlP-dep_Trfase_major"/>
</dbReference>
<dbReference type="SUPFAM" id="SSF53383">
    <property type="entry name" value="PLP-dependent transferases"/>
    <property type="match status" value="1"/>
</dbReference>
<evidence type="ECO:0000256" key="4">
    <source>
        <dbReference type="ARBA" id="ARBA00022679"/>
    </source>
</evidence>
<dbReference type="AlphaFoldDB" id="Q1IPB1"/>
<protein>
    <recommendedName>
        <fullName evidence="6">alanine transaminase</fullName>
        <ecNumber evidence="6">2.6.1.2</ecNumber>
    </recommendedName>
</protein>
<dbReference type="HOGENOM" id="CLU_017584_4_2_0"/>
<dbReference type="InterPro" id="IPR051926">
    <property type="entry name" value="Ala_Aminotransferase"/>
</dbReference>
<dbReference type="STRING" id="204669.Acid345_2288"/>
<keyword evidence="3 8" id="KW-0032">Aminotransferase</keyword>
<dbReference type="KEGG" id="aba:Acid345_2288"/>
<gene>
    <name evidence="8" type="ordered locus">Acid345_2288</name>
</gene>
<evidence type="ECO:0000256" key="3">
    <source>
        <dbReference type="ARBA" id="ARBA00022576"/>
    </source>
</evidence>
<dbReference type="PANTHER" id="PTHR43488">
    <property type="entry name" value="GLUTAMATE-PYRUVATE AMINOTRANSFERASE ALAA"/>
    <property type="match status" value="1"/>
</dbReference>
<dbReference type="EMBL" id="CP000360">
    <property type="protein sequence ID" value="ABF41289.1"/>
    <property type="molecule type" value="Genomic_DNA"/>
</dbReference>
<accession>Q1IPB1</accession>
<dbReference type="GO" id="GO:0030170">
    <property type="term" value="F:pyridoxal phosphate binding"/>
    <property type="evidence" value="ECO:0007669"/>
    <property type="project" value="InterPro"/>
</dbReference>
<dbReference type="EC" id="2.6.1.2" evidence="6"/>
<proteinExistence type="inferred from homology"/>
<dbReference type="PANTHER" id="PTHR43488:SF2">
    <property type="entry name" value="GLUTAMATE-PYRUVATE AMINOTRANSFERASE ALAA"/>
    <property type="match status" value="1"/>
</dbReference>
<comment type="cofactor">
    <cofactor evidence="1">
        <name>pyridoxal 5'-phosphate</name>
        <dbReference type="ChEBI" id="CHEBI:597326"/>
    </cofactor>
</comment>
<sequence length="390" mass="44026">MFSRRTNWNLATNRYTQAIEEHKKHGRELLDLAASNPTNIGLQYDSNRILDALRNPASMAYEPISKGLMSARQAVAGYYQKIGVEIAPEQLVLTTSTSEAYSFCFRLLCEPGDEVLVPTPSYPLFDFLAEIQDVRLLPYELVYDHGWQMDFHSLQQRLTDRSRAVIVVHPNNPTGSFVKTHEMAQLSELCRERKVAIVADEVFLDYRIGDRSASSFTANDKCLTLTMSGLSKISGLPQMKVAWIAVSGPDALKNEALARLDVIADTYLSMNAPIQHAIPVMLEERHSVQRQLNQRIVVNLAELDRQLAQQKIVTRLDVEGGWYAILRVPALRSDEDLAIELIEKYDVLVQPGHFYDFRSDGYLIISLITPEATFREGLTRTFECLAALSC</sequence>
<evidence type="ECO:0000256" key="2">
    <source>
        <dbReference type="ARBA" id="ARBA00007441"/>
    </source>
</evidence>
<dbReference type="Gene3D" id="3.90.1150.10">
    <property type="entry name" value="Aspartate Aminotransferase, domain 1"/>
    <property type="match status" value="1"/>
</dbReference>
<reference evidence="8 9" key="1">
    <citation type="journal article" date="2009" name="Appl. Environ. Microbiol.">
        <title>Three genomes from the phylum Acidobacteria provide insight into the lifestyles of these microorganisms in soils.</title>
        <authorList>
            <person name="Ward N.L."/>
            <person name="Challacombe J.F."/>
            <person name="Janssen P.H."/>
            <person name="Henrissat B."/>
            <person name="Coutinho P.M."/>
            <person name="Wu M."/>
            <person name="Xie G."/>
            <person name="Haft D.H."/>
            <person name="Sait M."/>
            <person name="Badger J."/>
            <person name="Barabote R.D."/>
            <person name="Bradley B."/>
            <person name="Brettin T.S."/>
            <person name="Brinkac L.M."/>
            <person name="Bruce D."/>
            <person name="Creasy T."/>
            <person name="Daugherty S.C."/>
            <person name="Davidsen T.M."/>
            <person name="DeBoy R.T."/>
            <person name="Detter J.C."/>
            <person name="Dodson R.J."/>
            <person name="Durkin A.S."/>
            <person name="Ganapathy A."/>
            <person name="Gwinn-Giglio M."/>
            <person name="Han C.S."/>
            <person name="Khouri H."/>
            <person name="Kiss H."/>
            <person name="Kothari S.P."/>
            <person name="Madupu R."/>
            <person name="Nelson K.E."/>
            <person name="Nelson W.C."/>
            <person name="Paulsen I."/>
            <person name="Penn K."/>
            <person name="Ren Q."/>
            <person name="Rosovitz M.J."/>
            <person name="Selengut J.D."/>
            <person name="Shrivastava S."/>
            <person name="Sullivan S.A."/>
            <person name="Tapia R."/>
            <person name="Thompson L.S."/>
            <person name="Watkins K.L."/>
            <person name="Yang Q."/>
            <person name="Yu C."/>
            <person name="Zafar N."/>
            <person name="Zhou L."/>
            <person name="Kuske C.R."/>
        </authorList>
    </citation>
    <scope>NUCLEOTIDE SEQUENCE [LARGE SCALE GENOMIC DNA]</scope>
    <source>
        <strain evidence="8 9">Ellin345</strain>
    </source>
</reference>
<dbReference type="Gene3D" id="3.40.640.10">
    <property type="entry name" value="Type I PLP-dependent aspartate aminotransferase-like (Major domain)"/>
    <property type="match status" value="1"/>
</dbReference>
<keyword evidence="5" id="KW-0663">Pyridoxal phosphate</keyword>
<dbReference type="eggNOG" id="COG0436">
    <property type="taxonomic scope" value="Bacteria"/>
</dbReference>
<name>Q1IPB1_KORVE</name>
<dbReference type="InterPro" id="IPR004839">
    <property type="entry name" value="Aminotransferase_I/II_large"/>
</dbReference>
<dbReference type="EnsemblBacteria" id="ABF41289">
    <property type="protein sequence ID" value="ABF41289"/>
    <property type="gene ID" value="Acid345_2288"/>
</dbReference>
<dbReference type="Proteomes" id="UP000002432">
    <property type="component" value="Chromosome"/>
</dbReference>
<evidence type="ECO:0000256" key="6">
    <source>
        <dbReference type="ARBA" id="ARBA00026106"/>
    </source>
</evidence>
<dbReference type="InterPro" id="IPR015422">
    <property type="entry name" value="PyrdxlP-dep_Trfase_small"/>
</dbReference>
<dbReference type="GO" id="GO:0004021">
    <property type="term" value="F:L-alanine:2-oxoglutarate aminotransferase activity"/>
    <property type="evidence" value="ECO:0007669"/>
    <property type="project" value="UniProtKB-EC"/>
</dbReference>
<evidence type="ECO:0000256" key="1">
    <source>
        <dbReference type="ARBA" id="ARBA00001933"/>
    </source>
</evidence>
<dbReference type="Pfam" id="PF00155">
    <property type="entry name" value="Aminotran_1_2"/>
    <property type="match status" value="1"/>
</dbReference>
<dbReference type="InterPro" id="IPR015424">
    <property type="entry name" value="PyrdxlP-dep_Trfase"/>
</dbReference>
<comment type="similarity">
    <text evidence="2">Belongs to the class-I pyridoxal-phosphate-dependent aminotransferase family.</text>
</comment>
<keyword evidence="4 8" id="KW-0808">Transferase</keyword>
<keyword evidence="9" id="KW-1185">Reference proteome</keyword>